<keyword evidence="1" id="KW-0732">Signal</keyword>
<name>A0A9X2FGV7_9BACT</name>
<dbReference type="EMBL" id="JAMXLR010000095">
    <property type="protein sequence ID" value="MCO6047977.1"/>
    <property type="molecule type" value="Genomic_DNA"/>
</dbReference>
<reference evidence="2" key="1">
    <citation type="submission" date="2022-06" db="EMBL/GenBank/DDBJ databases">
        <title>Aeoliella straminimaris, a novel planctomycete from sediments.</title>
        <authorList>
            <person name="Vitorino I.R."/>
            <person name="Lage O.M."/>
        </authorList>
    </citation>
    <scope>NUCLEOTIDE SEQUENCE</scope>
    <source>
        <strain evidence="2">ICT_H6.2</strain>
    </source>
</reference>
<keyword evidence="3" id="KW-1185">Reference proteome</keyword>
<dbReference type="AlphaFoldDB" id="A0A9X2FGV7"/>
<comment type="caution">
    <text evidence="2">The sequence shown here is derived from an EMBL/GenBank/DDBJ whole genome shotgun (WGS) entry which is preliminary data.</text>
</comment>
<evidence type="ECO:0000256" key="1">
    <source>
        <dbReference type="SAM" id="SignalP"/>
    </source>
</evidence>
<dbReference type="RefSeq" id="WP_252856092.1">
    <property type="nucleotide sequence ID" value="NZ_JAMXLR010000095.1"/>
</dbReference>
<feature type="chain" id="PRO_5040727437" evidence="1">
    <location>
        <begin position="24"/>
        <end position="892"/>
    </location>
</feature>
<sequence>MPRLMGCACLAAAAVSLGPLAGAAELAIPNGDFETGRPGEGPPSSWTVVEAPLYITAGQGLSGPDPTAAYSGNNFLTASRFAPNPDAPFPANQRMGIYQTIDLTPHAAKIDMGNRAVMLKFAYNDADNGDNGVVTIEFLDEFANRVGFGDLFETDSAQTGAGNWSVGSVYARAPAGARQMVVSIAGERNPGAGGTVRNVSFDAFAAELTEASASGPPRNVVHGNLVMFDPNGAWSWYQDERAIVAADGTKLVVGGVGNSRGFGGDTANSDVKSTIFDIATGSRTTTILHDRLYSHSGGDDHNTAAFLELPSGNILAMYSGHNNVNGSASYRSFYRIYDAETESWGTESVFNWNTEAPGGSNFPTTYSNLFFLLNEGTRQGRIINIARSHDRSPNFMYSDDEGESWQYGGQLTTTSNVGYVNGYFKYVATGDDRIDFIATEHHPRDFNTSLYHGYIEDGKIYNSASTELDGSIYDRQDLPAPNQFTPVFQANTVVDGQVMTRVWNTDVQSYGDGTIAALFKARAAPYSSNANVDKDDHRMFYGRFDGTDWTYTELGRAGENLYPNEQDYTGLGALHPSNPDVLYVSTEFNPETDEYLGVHEIFKGTTSDHGATWSWTAITENSTHDNLRPLIPKWGENNTALIWFRGDYYTQGYFDAAVVGIVDQAAVSTSPVRYFDAGTDNTTFADGQPLQTSATTEMDGPQDNLWHLRTGIGNDGDVLTSNESGSEDAATLKTTISDLEAGTYEVFAYFWADNSQDWMLQAGFTADNMLAFRSRGSQMADPAQFEQIDTVTAQGGDVQMYRVYVGRQTLAANGSIDVFVDDWSTSKFTERTWYDGVGVARVSTAPVPEPASVTLYLTAFAQVLRKLGASRFAHPAFDSSPDQASPVCDTAQ</sequence>
<accession>A0A9X2FGV7</accession>
<protein>
    <submittedName>
        <fullName evidence="2">BNR repeat-containing protein</fullName>
    </submittedName>
</protein>
<proteinExistence type="predicted"/>
<feature type="signal peptide" evidence="1">
    <location>
        <begin position="1"/>
        <end position="23"/>
    </location>
</feature>
<dbReference type="Proteomes" id="UP001155241">
    <property type="component" value="Unassembled WGS sequence"/>
</dbReference>
<evidence type="ECO:0000313" key="3">
    <source>
        <dbReference type="Proteomes" id="UP001155241"/>
    </source>
</evidence>
<gene>
    <name evidence="2" type="ORF">NG895_29090</name>
</gene>
<organism evidence="2 3">
    <name type="scientific">Aeoliella straminimaris</name>
    <dbReference type="NCBI Taxonomy" id="2954799"/>
    <lineage>
        <taxon>Bacteria</taxon>
        <taxon>Pseudomonadati</taxon>
        <taxon>Planctomycetota</taxon>
        <taxon>Planctomycetia</taxon>
        <taxon>Pirellulales</taxon>
        <taxon>Lacipirellulaceae</taxon>
        <taxon>Aeoliella</taxon>
    </lineage>
</organism>
<evidence type="ECO:0000313" key="2">
    <source>
        <dbReference type="EMBL" id="MCO6047977.1"/>
    </source>
</evidence>